<dbReference type="Proteomes" id="UP000294743">
    <property type="component" value="Unassembled WGS sequence"/>
</dbReference>
<organism evidence="1 2">
    <name type="scientific">Breznakia blatticola</name>
    <dbReference type="NCBI Taxonomy" id="1754012"/>
    <lineage>
        <taxon>Bacteria</taxon>
        <taxon>Bacillati</taxon>
        <taxon>Bacillota</taxon>
        <taxon>Erysipelotrichia</taxon>
        <taxon>Erysipelotrichales</taxon>
        <taxon>Erysipelotrichaceae</taxon>
        <taxon>Breznakia</taxon>
    </lineage>
</organism>
<dbReference type="OrthoDB" id="9822576at2"/>
<dbReference type="RefSeq" id="WP_134168688.1">
    <property type="nucleotide sequence ID" value="NZ_SODD01000008.1"/>
</dbReference>
<evidence type="ECO:0000313" key="1">
    <source>
        <dbReference type="EMBL" id="TDW24711.1"/>
    </source>
</evidence>
<comment type="caution">
    <text evidence="1">The sequence shown here is derived from an EMBL/GenBank/DDBJ whole genome shotgun (WGS) entry which is preliminary data.</text>
</comment>
<name>A0A4R8A4T5_9FIRM</name>
<proteinExistence type="predicted"/>
<accession>A0A4R8A4T5</accession>
<keyword evidence="2" id="KW-1185">Reference proteome</keyword>
<dbReference type="AlphaFoldDB" id="A0A4R8A4T5"/>
<gene>
    <name evidence="1" type="ORF">EDD63_10867</name>
</gene>
<evidence type="ECO:0000313" key="2">
    <source>
        <dbReference type="Proteomes" id="UP000294743"/>
    </source>
</evidence>
<dbReference type="EMBL" id="SODD01000008">
    <property type="protein sequence ID" value="TDW24711.1"/>
    <property type="molecule type" value="Genomic_DNA"/>
</dbReference>
<reference evidence="1 2" key="1">
    <citation type="submission" date="2019-03" db="EMBL/GenBank/DDBJ databases">
        <title>Genomic Encyclopedia of Type Strains, Phase IV (KMG-IV): sequencing the most valuable type-strain genomes for metagenomic binning, comparative biology and taxonomic classification.</title>
        <authorList>
            <person name="Goeker M."/>
        </authorList>
    </citation>
    <scope>NUCLEOTIDE SEQUENCE [LARGE SCALE GENOMIC DNA]</scope>
    <source>
        <strain evidence="1 2">DSM 28867</strain>
    </source>
</reference>
<protein>
    <submittedName>
        <fullName evidence="1">Uncharacterized protein</fullName>
    </submittedName>
</protein>
<sequence>MEFVKRNKIFVALASVLLLLIAILTYEFVQPSNTPNTVVAGNDSEKTTSISNFSLKLTSANDLTFHWEINQGSETISKIEIFHDTTLLKDVTSQAVYSTPLFQSGIKTGNNEFTIKVTLGNGKVLEKRLYRYIDEVLSFKEEHRLEGTTLYMETTYYVQKDQKPRTPMVSYTLNQKGVIPFEYVKSETVKVEGDYQQQKDYYTFDLSQVNSGTYVFYLNFNYNEFNLMFKRTISVDI</sequence>